<keyword evidence="3" id="KW-1185">Reference proteome</keyword>
<protein>
    <submittedName>
        <fullName evidence="2">Uncharacterized protein</fullName>
    </submittedName>
</protein>
<organism evidence="2 3">
    <name type="scientific">Colocasia esculenta</name>
    <name type="common">Wild taro</name>
    <name type="synonym">Arum esculentum</name>
    <dbReference type="NCBI Taxonomy" id="4460"/>
    <lineage>
        <taxon>Eukaryota</taxon>
        <taxon>Viridiplantae</taxon>
        <taxon>Streptophyta</taxon>
        <taxon>Embryophyta</taxon>
        <taxon>Tracheophyta</taxon>
        <taxon>Spermatophyta</taxon>
        <taxon>Magnoliopsida</taxon>
        <taxon>Liliopsida</taxon>
        <taxon>Araceae</taxon>
        <taxon>Aroideae</taxon>
        <taxon>Colocasieae</taxon>
        <taxon>Colocasia</taxon>
    </lineage>
</organism>
<dbReference type="AlphaFoldDB" id="A0A843W149"/>
<gene>
    <name evidence="2" type="ORF">Taro_030755</name>
</gene>
<evidence type="ECO:0000313" key="2">
    <source>
        <dbReference type="EMBL" id="MQL98053.1"/>
    </source>
</evidence>
<proteinExistence type="predicted"/>
<comment type="caution">
    <text evidence="2">The sequence shown here is derived from an EMBL/GenBank/DDBJ whole genome shotgun (WGS) entry which is preliminary data.</text>
</comment>
<feature type="compositionally biased region" description="Basic and acidic residues" evidence="1">
    <location>
        <begin position="133"/>
        <end position="146"/>
    </location>
</feature>
<feature type="region of interest" description="Disordered" evidence="1">
    <location>
        <begin position="133"/>
        <end position="172"/>
    </location>
</feature>
<name>A0A843W149_COLES</name>
<evidence type="ECO:0000256" key="1">
    <source>
        <dbReference type="SAM" id="MobiDB-lite"/>
    </source>
</evidence>
<accession>A0A843W149</accession>
<dbReference type="EMBL" id="NMUH01002133">
    <property type="protein sequence ID" value="MQL98053.1"/>
    <property type="molecule type" value="Genomic_DNA"/>
</dbReference>
<reference evidence="2" key="1">
    <citation type="submission" date="2017-07" db="EMBL/GenBank/DDBJ databases">
        <title>Taro Niue Genome Assembly and Annotation.</title>
        <authorList>
            <person name="Atibalentja N."/>
            <person name="Keating K."/>
            <person name="Fields C.J."/>
        </authorList>
    </citation>
    <scope>NUCLEOTIDE SEQUENCE</scope>
    <source>
        <strain evidence="2">Niue_2</strain>
        <tissue evidence="2">Leaf</tissue>
    </source>
</reference>
<evidence type="ECO:0000313" key="3">
    <source>
        <dbReference type="Proteomes" id="UP000652761"/>
    </source>
</evidence>
<dbReference type="Proteomes" id="UP000652761">
    <property type="component" value="Unassembled WGS sequence"/>
</dbReference>
<sequence>MAGTHDLCTSTTGSRTHDLCTTTTSSRIGGLCISITDGKWIYTSSIRDRGIINSQSIQMSYVLDLHGQPLQEQISNILCIMFEKMQKEFVQEAQLKWPPQFQELFYQTHKKKGTDDYISEKAWEVAESYSRGIDERYGDDSQRPELDPDIWNHPSQGVGGDEDQDDTYTKDL</sequence>
<dbReference type="OrthoDB" id="651362at2759"/>